<sequence length="771" mass="85534">MLSFDSLLSRDRLKDEGSVFLVPFSNHDSSDKSAYEFGAPDAESIQDSVTKKRRHAVYFPRPPVWCPPQQSRTSSLSASSSSSCTIETCSGHAANDSEMLEDAYSCIADGCEATAALADMVSRTLTNQSKSDQETIILHDWPARDRPQAWQQLGSAGKYILSDRRASVQHCPSRVLLQSSVCHKGKGIPARLQAYKDIRLGLDEKRSIHEGSLVICVDPAYTLSDHDKPCSDEFDLVSGNIFVVCRLYSDLWALCAGASPPQSEKVFGETITTEPMRLAFLPLCAVTLAANFSAFNQRCITYARDKSEEPRYPGNGLPVMPPPRTSSLSDGKQISRGNRRHIAFPEVVYDAFDRISECSDVDFVPADSSLENVLSDLTDRGSRRLQRLGNHTPYPQLCHRSERSSTTPSPSPLSPSAFSALLSTTSPTSRGPPAWTYRQVISVKLFYIWLSDQTAVEYRTPKTLTPGREGDRFIIINPPDTTTSNQLALYLSRDSILTSVPSVQPVPIGAVWHPALPSSKPARVILHFHGGAYVLGGVRLKDNSWSPSILSKVMACPVMLPQYRLSVERNASFPAALQDGITAYVYVLEVLGIEPQNIILSGDSAGGNLVLSMIRYWVEEKKKGTEVLPLPAAALLWSPWLDLSENGAQKVDRHPCRWVDYLSGDLLDWGIRRVTPEGWERGHRFLNPLGNGFKALGMPIFVHTGTSEVFFEDHVEFVEEMRALGNDVEFCETKDAPHDIFWAGKVLGFEREAEEAMERARTFVRRVCWVD</sequence>
<dbReference type="PANTHER" id="PTHR48081:SF17">
    <property type="entry name" value="ALPHA_BETA HYDROLASE FOLD-3 DOMAIN-CONTAINING PROTEIN"/>
    <property type="match status" value="1"/>
</dbReference>
<dbReference type="InterPro" id="IPR033140">
    <property type="entry name" value="Lipase_GDXG_put_SER_AS"/>
</dbReference>
<evidence type="ECO:0000259" key="5">
    <source>
        <dbReference type="Pfam" id="PF07859"/>
    </source>
</evidence>
<feature type="region of interest" description="Disordered" evidence="4">
    <location>
        <begin position="310"/>
        <end position="333"/>
    </location>
</feature>
<evidence type="ECO:0000256" key="3">
    <source>
        <dbReference type="PROSITE-ProRule" id="PRU10038"/>
    </source>
</evidence>
<evidence type="ECO:0000256" key="2">
    <source>
        <dbReference type="ARBA" id="ARBA00022801"/>
    </source>
</evidence>
<dbReference type="PROSITE" id="PS01174">
    <property type="entry name" value="LIPASE_GDXG_SER"/>
    <property type="match status" value="1"/>
</dbReference>
<feature type="domain" description="Alpha/beta hydrolase fold-3" evidence="5">
    <location>
        <begin position="525"/>
        <end position="740"/>
    </location>
</feature>
<name>A0A3F3QJL0_9EURO</name>
<dbReference type="EMBL" id="KZ852032">
    <property type="protein sequence ID" value="RDH39483.1"/>
    <property type="molecule type" value="Genomic_DNA"/>
</dbReference>
<dbReference type="GO" id="GO:0016787">
    <property type="term" value="F:hydrolase activity"/>
    <property type="evidence" value="ECO:0007669"/>
    <property type="project" value="UniProtKB-KW"/>
</dbReference>
<accession>A0A3F3QJL0</accession>
<dbReference type="RefSeq" id="XP_026632505.1">
    <property type="nucleotide sequence ID" value="XM_026770229.1"/>
</dbReference>
<feature type="compositionally biased region" description="Low complexity" evidence="4">
    <location>
        <begin position="404"/>
        <end position="429"/>
    </location>
</feature>
<proteinExistence type="inferred from homology"/>
<keyword evidence="7" id="KW-1185">Reference proteome</keyword>
<gene>
    <name evidence="6" type="ORF">BDQ94DRAFT_165193</name>
</gene>
<dbReference type="AlphaFoldDB" id="A0A3F3QJL0"/>
<dbReference type="Gene3D" id="3.40.50.1820">
    <property type="entry name" value="alpha/beta hydrolase"/>
    <property type="match status" value="1"/>
</dbReference>
<dbReference type="InterPro" id="IPR050300">
    <property type="entry name" value="GDXG_lipolytic_enzyme"/>
</dbReference>
<dbReference type="STRING" id="1341132.A0A3F3QJL0"/>
<feature type="active site" evidence="3">
    <location>
        <position position="604"/>
    </location>
</feature>
<dbReference type="InterPro" id="IPR013094">
    <property type="entry name" value="AB_hydrolase_3"/>
</dbReference>
<dbReference type="Proteomes" id="UP000253729">
    <property type="component" value="Unassembled WGS sequence"/>
</dbReference>
<dbReference type="GeneID" id="38138585"/>
<dbReference type="SUPFAM" id="SSF53474">
    <property type="entry name" value="alpha/beta-Hydrolases"/>
    <property type="match status" value="1"/>
</dbReference>
<evidence type="ECO:0000313" key="7">
    <source>
        <dbReference type="Proteomes" id="UP000253729"/>
    </source>
</evidence>
<dbReference type="InterPro" id="IPR029058">
    <property type="entry name" value="AB_hydrolase_fold"/>
</dbReference>
<evidence type="ECO:0000256" key="4">
    <source>
        <dbReference type="SAM" id="MobiDB-lite"/>
    </source>
</evidence>
<evidence type="ECO:0000256" key="1">
    <source>
        <dbReference type="ARBA" id="ARBA00010515"/>
    </source>
</evidence>
<dbReference type="PANTHER" id="PTHR48081">
    <property type="entry name" value="AB HYDROLASE SUPERFAMILY PROTEIN C4A8.06C"/>
    <property type="match status" value="1"/>
</dbReference>
<evidence type="ECO:0000313" key="6">
    <source>
        <dbReference type="EMBL" id="RDH39483.1"/>
    </source>
</evidence>
<organism evidence="6 7">
    <name type="scientific">Aspergillus welwitschiae</name>
    <dbReference type="NCBI Taxonomy" id="1341132"/>
    <lineage>
        <taxon>Eukaryota</taxon>
        <taxon>Fungi</taxon>
        <taxon>Dikarya</taxon>
        <taxon>Ascomycota</taxon>
        <taxon>Pezizomycotina</taxon>
        <taxon>Eurotiomycetes</taxon>
        <taxon>Eurotiomycetidae</taxon>
        <taxon>Eurotiales</taxon>
        <taxon>Aspergillaceae</taxon>
        <taxon>Aspergillus</taxon>
        <taxon>Aspergillus subgen. Circumdati</taxon>
    </lineage>
</organism>
<reference evidence="6 7" key="1">
    <citation type="submission" date="2018-07" db="EMBL/GenBank/DDBJ databases">
        <title>The genomes of Aspergillus section Nigri reveals drivers in fungal speciation.</title>
        <authorList>
            <consortium name="DOE Joint Genome Institute"/>
            <person name="Vesth T.C."/>
            <person name="Nybo J."/>
            <person name="Theobald S."/>
            <person name="Brandl J."/>
            <person name="Frisvad J.C."/>
            <person name="Nielsen K.F."/>
            <person name="Lyhne E.K."/>
            <person name="Kogle M.E."/>
            <person name="Kuo A."/>
            <person name="Riley R."/>
            <person name="Clum A."/>
            <person name="Nolan M."/>
            <person name="Lipzen A."/>
            <person name="Salamov A."/>
            <person name="Henrissat B."/>
            <person name="Wiebenga A."/>
            <person name="De vries R.P."/>
            <person name="Grigoriev I.V."/>
            <person name="Mortensen U.H."/>
            <person name="Andersen M.R."/>
            <person name="Baker S.E."/>
        </authorList>
    </citation>
    <scope>NUCLEOTIDE SEQUENCE [LARGE SCALE GENOMIC DNA]</scope>
    <source>
        <strain evidence="6 7">CBS 139.54b</strain>
    </source>
</reference>
<protein>
    <submittedName>
        <fullName evidence="6">Alpha/Beta hydrolase protein</fullName>
    </submittedName>
</protein>
<dbReference type="Pfam" id="PF07859">
    <property type="entry name" value="Abhydrolase_3"/>
    <property type="match status" value="1"/>
</dbReference>
<keyword evidence="2 6" id="KW-0378">Hydrolase</keyword>
<comment type="similarity">
    <text evidence="1">Belongs to the 'GDXG' lipolytic enzyme family.</text>
</comment>
<feature type="region of interest" description="Disordered" evidence="4">
    <location>
        <begin position="384"/>
        <end position="431"/>
    </location>
</feature>